<dbReference type="Gene3D" id="2.60.40.1120">
    <property type="entry name" value="Carboxypeptidase-like, regulatory domain"/>
    <property type="match status" value="1"/>
</dbReference>
<dbReference type="InterPro" id="IPR012910">
    <property type="entry name" value="Plug_dom"/>
</dbReference>
<dbReference type="NCBIfam" id="TIGR04056">
    <property type="entry name" value="OMP_RagA_SusC"/>
    <property type="match status" value="1"/>
</dbReference>
<evidence type="ECO:0000256" key="11">
    <source>
        <dbReference type="ARBA" id="ARBA00023237"/>
    </source>
</evidence>
<evidence type="ECO:0000256" key="6">
    <source>
        <dbReference type="ARBA" id="ARBA00022729"/>
    </source>
</evidence>
<dbReference type="SMART" id="SM00965">
    <property type="entry name" value="STN"/>
    <property type="match status" value="1"/>
</dbReference>
<organism evidence="15 16">
    <name type="scientific">Arenibacter aquaticus</name>
    <dbReference type="NCBI Taxonomy" id="2489054"/>
    <lineage>
        <taxon>Bacteria</taxon>
        <taxon>Pseudomonadati</taxon>
        <taxon>Bacteroidota</taxon>
        <taxon>Flavobacteriia</taxon>
        <taxon>Flavobacteriales</taxon>
        <taxon>Flavobacteriaceae</taxon>
        <taxon>Arenibacter</taxon>
    </lineage>
</organism>
<accession>A0A430K718</accession>
<keyword evidence="5 12" id="KW-0812">Transmembrane</keyword>
<keyword evidence="9 12" id="KW-0472">Membrane</keyword>
<dbReference type="InterPro" id="IPR008969">
    <property type="entry name" value="CarboxyPept-like_regulatory"/>
</dbReference>
<evidence type="ECO:0000256" key="5">
    <source>
        <dbReference type="ARBA" id="ARBA00022692"/>
    </source>
</evidence>
<dbReference type="Pfam" id="PF07660">
    <property type="entry name" value="STN"/>
    <property type="match status" value="1"/>
</dbReference>
<dbReference type="InterPro" id="IPR023997">
    <property type="entry name" value="TonB-dep_OMP_SusC/RagA_CS"/>
</dbReference>
<evidence type="ECO:0000256" key="13">
    <source>
        <dbReference type="RuleBase" id="RU003357"/>
    </source>
</evidence>
<name>A0A430K718_9FLAO</name>
<dbReference type="InterPro" id="IPR023996">
    <property type="entry name" value="TonB-dep_OMP_SusC/RagA"/>
</dbReference>
<dbReference type="RefSeq" id="WP_126161500.1">
    <property type="nucleotide sequence ID" value="NZ_RQPJ01000002.1"/>
</dbReference>
<dbReference type="InterPro" id="IPR000531">
    <property type="entry name" value="Beta-barrel_TonB"/>
</dbReference>
<dbReference type="NCBIfam" id="TIGR04057">
    <property type="entry name" value="SusC_RagA_signa"/>
    <property type="match status" value="1"/>
</dbReference>
<keyword evidence="16" id="KW-1185">Reference proteome</keyword>
<dbReference type="GO" id="GO:0009279">
    <property type="term" value="C:cell outer membrane"/>
    <property type="evidence" value="ECO:0007669"/>
    <property type="project" value="UniProtKB-SubCell"/>
</dbReference>
<evidence type="ECO:0000313" key="16">
    <source>
        <dbReference type="Proteomes" id="UP000267585"/>
    </source>
</evidence>
<keyword evidence="11 12" id="KW-0998">Cell outer membrane</keyword>
<keyword evidence="2 12" id="KW-0813">Transport</keyword>
<dbReference type="InterPro" id="IPR036942">
    <property type="entry name" value="Beta-barrel_TonB_sf"/>
</dbReference>
<comment type="subcellular location">
    <subcellularLocation>
        <location evidence="1 12">Cell outer membrane</location>
        <topology evidence="1 12">Multi-pass membrane protein</topology>
    </subcellularLocation>
</comment>
<evidence type="ECO:0000313" key="15">
    <source>
        <dbReference type="EMBL" id="RTE54769.1"/>
    </source>
</evidence>
<evidence type="ECO:0000256" key="4">
    <source>
        <dbReference type="ARBA" id="ARBA00022496"/>
    </source>
</evidence>
<dbReference type="AlphaFoldDB" id="A0A430K718"/>
<keyword evidence="4" id="KW-0406">Ion transport</keyword>
<evidence type="ECO:0000256" key="1">
    <source>
        <dbReference type="ARBA" id="ARBA00004571"/>
    </source>
</evidence>
<dbReference type="OrthoDB" id="9768177at2"/>
<evidence type="ECO:0000256" key="7">
    <source>
        <dbReference type="ARBA" id="ARBA00023004"/>
    </source>
</evidence>
<comment type="caution">
    <text evidence="15">The sequence shown here is derived from an EMBL/GenBank/DDBJ whole genome shotgun (WGS) entry which is preliminary data.</text>
</comment>
<feature type="domain" description="Secretin/TonB short N-terminal" evidence="14">
    <location>
        <begin position="60"/>
        <end position="111"/>
    </location>
</feature>
<keyword evidence="4" id="KW-0410">Iron transport</keyword>
<dbReference type="Proteomes" id="UP000267585">
    <property type="component" value="Unassembled WGS sequence"/>
</dbReference>
<dbReference type="GO" id="GO:0015344">
    <property type="term" value="F:siderophore uptake transmembrane transporter activity"/>
    <property type="evidence" value="ECO:0007669"/>
    <property type="project" value="TreeGrafter"/>
</dbReference>
<protein>
    <submittedName>
        <fullName evidence="15">SusC/RagA family TonB-linked outer membrane protein</fullName>
    </submittedName>
</protein>
<keyword evidence="3 12" id="KW-1134">Transmembrane beta strand</keyword>
<proteinExistence type="inferred from homology"/>
<dbReference type="Gene3D" id="2.170.130.10">
    <property type="entry name" value="TonB-dependent receptor, plug domain"/>
    <property type="match status" value="1"/>
</dbReference>
<dbReference type="FunFam" id="2.170.130.10:FF:000008">
    <property type="entry name" value="SusC/RagA family TonB-linked outer membrane protein"/>
    <property type="match status" value="1"/>
</dbReference>
<dbReference type="PANTHER" id="PTHR30069">
    <property type="entry name" value="TONB-DEPENDENT OUTER MEMBRANE RECEPTOR"/>
    <property type="match status" value="1"/>
</dbReference>
<evidence type="ECO:0000256" key="8">
    <source>
        <dbReference type="ARBA" id="ARBA00023077"/>
    </source>
</evidence>
<dbReference type="InterPro" id="IPR011662">
    <property type="entry name" value="Secretin/TonB_short_N"/>
</dbReference>
<reference evidence="15 16" key="1">
    <citation type="submission" date="2018-11" db="EMBL/GenBank/DDBJ databases">
        <title>Arenibacter aquaticus sp.nov., a marine bacterium isolated from surface seawater in the South China Sea.</title>
        <authorList>
            <person name="Guo J."/>
            <person name="Sun J."/>
        </authorList>
    </citation>
    <scope>NUCLEOTIDE SEQUENCE [LARGE SCALE GENOMIC DNA]</scope>
    <source>
        <strain evidence="15 16">GUO666</strain>
    </source>
</reference>
<keyword evidence="10" id="KW-0675">Receptor</keyword>
<evidence type="ECO:0000256" key="3">
    <source>
        <dbReference type="ARBA" id="ARBA00022452"/>
    </source>
</evidence>
<evidence type="ECO:0000256" key="12">
    <source>
        <dbReference type="PROSITE-ProRule" id="PRU01360"/>
    </source>
</evidence>
<comment type="similarity">
    <text evidence="12 13">Belongs to the TonB-dependent receptor family.</text>
</comment>
<keyword evidence="8 13" id="KW-0798">TonB box</keyword>
<evidence type="ECO:0000256" key="9">
    <source>
        <dbReference type="ARBA" id="ARBA00023136"/>
    </source>
</evidence>
<dbReference type="Pfam" id="PF00593">
    <property type="entry name" value="TonB_dep_Rec_b-barrel"/>
    <property type="match status" value="1"/>
</dbReference>
<dbReference type="Pfam" id="PF13715">
    <property type="entry name" value="CarbopepD_reg_2"/>
    <property type="match status" value="1"/>
</dbReference>
<dbReference type="InterPro" id="IPR039426">
    <property type="entry name" value="TonB-dep_rcpt-like"/>
</dbReference>
<dbReference type="PANTHER" id="PTHR30069:SF29">
    <property type="entry name" value="HEMOGLOBIN AND HEMOGLOBIN-HAPTOGLOBIN-BINDING PROTEIN 1-RELATED"/>
    <property type="match status" value="1"/>
</dbReference>
<evidence type="ECO:0000256" key="2">
    <source>
        <dbReference type="ARBA" id="ARBA00022448"/>
    </source>
</evidence>
<evidence type="ECO:0000256" key="10">
    <source>
        <dbReference type="ARBA" id="ARBA00023170"/>
    </source>
</evidence>
<keyword evidence="6" id="KW-0732">Signal</keyword>
<dbReference type="Pfam" id="PF07715">
    <property type="entry name" value="Plug"/>
    <property type="match status" value="1"/>
</dbReference>
<dbReference type="Gene3D" id="2.40.170.20">
    <property type="entry name" value="TonB-dependent receptor, beta-barrel domain"/>
    <property type="match status" value="1"/>
</dbReference>
<dbReference type="GO" id="GO:0044718">
    <property type="term" value="P:siderophore transmembrane transport"/>
    <property type="evidence" value="ECO:0007669"/>
    <property type="project" value="TreeGrafter"/>
</dbReference>
<gene>
    <name evidence="15" type="ORF">EHW67_06275</name>
</gene>
<sequence length="1112" mass="122788">MKKTLSKGILALMRMFLLLISIGLSSVYGNYAIGQSRIDVEIENLSIEEFFKEIQNNSDYYFFYKDDVLSTDKKISLNLKDVEVSTILNKAFSKTNLTYKINGNQIVVRKIGIDVNKTSLNLKEEASQEKEVTGTVLDTDGIPLMGVNILVKGTTVGTQTDFDGNYSIMVPQDGVLVFTYLGMLTQSIPVGDKSVVDVVLEENAAALSEVVVVGYGTQKKEALTGSVSIVKSDELEQAPTSSFEQSLRGSVAGIQASALDGAPGSNTEIRIRGIGSINASSEPLYVIDGIPIQAGSQATNDNDGASSNVMASINPNDIESISILKDAASTAIYGSRGANGVILISTKQGKTGKATIEFKTLTGFNSQASKNILKPLNAAQYTELFLEGYINQGDTAEEAQARLDSRFTQQIDPSTGEPTDTNWLDAITRTGVTQSYDLSVRGATDKVKYFMSGGYMDQESYIIGYGFKRFSTRANLEYKASDYITISNNISISDITSSTAPDAGSWNNPFKNTLELSPLIPIYDEDGQYNAEHNNYFPIASNPVGSLSGDDLWETKTSRIIDNLALSVNFLKNLVFRTQWNFDILSINESQYYNRRYGSGLDYNGYAYEATTTNKTWVGTHTLDYNFALADTHFFNFLGGYEAQQTTRESHWGSGSNFPNDIVKTLGSASAEFSVGGNRSEYTFSSMFLRANYNFDSKYFLSASIRNDGSSRFGADNRYGTFYSVGASWNVAKEDFMDDISFVNLLKLRSSFGVTGNAAIGNFASLGLYNYGQDYDGSPGGSPLQLGNPDLTWETQENFNVGLDFGLFSKVNGTVEYFNRVSSDLILDVPISQTTGFTELTQNYGEMTNSGLELTLNAEIINKNDFRWSLGVNTTLIKNEITKLEEDYTDGAFRREVGQDFQSFYMYDWAGVDQTNGDPLYYTDATRTTITNDIGDAERFMVGKSATPDFFGGFNTALSYKGFSLNANFMYSYDNYLFDGRARGTLGDGRLAPRSTATYLYENRWVEGKTDALFPKFVWGGQSGSNQANVTRWLYDGSYMRLKDLTFAYNFPEKITSYLNLNSIRMYARGTNILTFTKDKDLYIDPEQAINGNYNGMTPAMKTISLGLDIQL</sequence>
<dbReference type="SUPFAM" id="SSF56935">
    <property type="entry name" value="Porins"/>
    <property type="match status" value="1"/>
</dbReference>
<evidence type="ECO:0000259" key="14">
    <source>
        <dbReference type="SMART" id="SM00965"/>
    </source>
</evidence>
<dbReference type="InterPro" id="IPR037066">
    <property type="entry name" value="Plug_dom_sf"/>
</dbReference>
<dbReference type="EMBL" id="RQPJ01000002">
    <property type="protein sequence ID" value="RTE54769.1"/>
    <property type="molecule type" value="Genomic_DNA"/>
</dbReference>
<dbReference type="SUPFAM" id="SSF49464">
    <property type="entry name" value="Carboxypeptidase regulatory domain-like"/>
    <property type="match status" value="1"/>
</dbReference>
<dbReference type="PROSITE" id="PS52016">
    <property type="entry name" value="TONB_DEPENDENT_REC_3"/>
    <property type="match status" value="1"/>
</dbReference>
<keyword evidence="7" id="KW-0408">Iron</keyword>